<feature type="domain" description="ABC transporter" evidence="11">
    <location>
        <begin position="2"/>
        <end position="240"/>
    </location>
</feature>
<dbReference type="GO" id="GO:0016887">
    <property type="term" value="F:ATP hydrolysis activity"/>
    <property type="evidence" value="ECO:0007669"/>
    <property type="project" value="InterPro"/>
</dbReference>
<dbReference type="InterPro" id="IPR050095">
    <property type="entry name" value="ECF_ABC_transporter_ATP-bd"/>
</dbReference>
<keyword evidence="9" id="KW-0472">Membrane</keyword>
<dbReference type="SMART" id="SM00382">
    <property type="entry name" value="AAA"/>
    <property type="match status" value="2"/>
</dbReference>
<dbReference type="Proteomes" id="UP000192789">
    <property type="component" value="Unassembled WGS sequence"/>
</dbReference>
<proteinExistence type="inferred from homology"/>
<dbReference type="PROSITE" id="PS00211">
    <property type="entry name" value="ABC_TRANSPORTER_1"/>
    <property type="match status" value="2"/>
</dbReference>
<keyword evidence="7" id="KW-0067">ATP-binding</keyword>
<keyword evidence="8" id="KW-1278">Translocase</keyword>
<protein>
    <submittedName>
        <fullName evidence="12">Cobalt ABC transporter</fullName>
    </submittedName>
</protein>
<dbReference type="GeneID" id="89620826"/>
<evidence type="ECO:0000256" key="6">
    <source>
        <dbReference type="ARBA" id="ARBA00022741"/>
    </source>
</evidence>
<dbReference type="InterPro" id="IPR003593">
    <property type="entry name" value="AAA+_ATPase"/>
</dbReference>
<dbReference type="InterPro" id="IPR017871">
    <property type="entry name" value="ABC_transporter-like_CS"/>
</dbReference>
<evidence type="ECO:0000256" key="7">
    <source>
        <dbReference type="ARBA" id="ARBA00022840"/>
    </source>
</evidence>
<comment type="subcellular location">
    <subcellularLocation>
        <location evidence="1">Cell membrane</location>
        <topology evidence="1">Peripheral membrane protein</topology>
    </subcellularLocation>
</comment>
<dbReference type="InterPro" id="IPR003439">
    <property type="entry name" value="ABC_transporter-like_ATP-bd"/>
</dbReference>
<comment type="function">
    <text evidence="10">Probably part of an ABC transporter complex. Responsible for energy coupling to the transport system.</text>
</comment>
<dbReference type="Gene3D" id="3.40.50.300">
    <property type="entry name" value="P-loop containing nucleotide triphosphate hydrolases"/>
    <property type="match status" value="2"/>
</dbReference>
<evidence type="ECO:0000256" key="10">
    <source>
        <dbReference type="ARBA" id="ARBA00025157"/>
    </source>
</evidence>
<name>A0A1X0WVK5_STROR</name>
<evidence type="ECO:0000313" key="12">
    <source>
        <dbReference type="EMBL" id="ORJ30818.1"/>
    </source>
</evidence>
<comment type="similarity">
    <text evidence="2">Belongs to the ABC transporter superfamily.</text>
</comment>
<dbReference type="GO" id="GO:0005524">
    <property type="term" value="F:ATP binding"/>
    <property type="evidence" value="ECO:0007669"/>
    <property type="project" value="UniProtKB-KW"/>
</dbReference>
<keyword evidence="6" id="KW-0547">Nucleotide-binding</keyword>
<evidence type="ECO:0000256" key="3">
    <source>
        <dbReference type="ARBA" id="ARBA00022448"/>
    </source>
</evidence>
<dbReference type="PROSITE" id="PS50893">
    <property type="entry name" value="ABC_TRANSPORTER_2"/>
    <property type="match status" value="2"/>
</dbReference>
<evidence type="ECO:0000256" key="9">
    <source>
        <dbReference type="ARBA" id="ARBA00023136"/>
    </source>
</evidence>
<sequence length="465" mass="52158">MIDLQNVSFQYADSNYGVTNINLVIKAGECVVLTGKSGCGKTTITRLINGLAPKYYKGTKKGSIRIAGKDIEMMPSYDIGKIVGSIFQDPQRQFFSSELEGEIAFGCENYGFSKFEIQKRTKDAIHKMRLENIGKISLDLLSSGEKQRAAVASVYAMHPEVFVFDEPTANLDKDGIIQMKNILMQLKKAGYTLLIAEHRLSWTEELADRYLYMKDGQIQHEYSSLEFSTMNDLERISKGLRRIINKPFTKQIAPPRTDNIAIQGERLSLKKNKKQILKNVDIFANEKSVTAITGNNGAGKTSLALILSGLEKLTEGNVYIHGEKAGYRELCKHTYYCSNDTGTQFFTESISKELLLGTKYDAENLENAKKLLKDMCLYEYKDSHPASLSGGQKQRLAVCCALLSGKDILILDEPTSGLDAENMFLIARELKKAAEKEKTILVITHDEEFMDACCEYRISIDKTQK</sequence>
<evidence type="ECO:0000256" key="2">
    <source>
        <dbReference type="ARBA" id="ARBA00005417"/>
    </source>
</evidence>
<evidence type="ECO:0000313" key="13">
    <source>
        <dbReference type="Proteomes" id="UP000192789"/>
    </source>
</evidence>
<feature type="domain" description="ABC transporter" evidence="11">
    <location>
        <begin position="262"/>
        <end position="462"/>
    </location>
</feature>
<reference evidence="12 13" key="1">
    <citation type="journal article" date="2016" name="PLoS ONE">
        <title>Comparative Genomics Analysis of Streptococcus tigurinus Strains Identifies Genetic Elements Specifically and Uniquely Present in Highly Virulent Strains.</title>
        <authorList>
            <person name="Diene S.M."/>
            <person name="Francois P."/>
            <person name="Zbinden A."/>
            <person name="Entenza J.M."/>
            <person name="Resch G."/>
        </authorList>
    </citation>
    <scope>NUCLEOTIDE SEQUENCE [LARGE SCALE GENOMIC DNA]</scope>
    <source>
        <strain evidence="12 13">AZ_14</strain>
    </source>
</reference>
<evidence type="ECO:0000256" key="4">
    <source>
        <dbReference type="ARBA" id="ARBA00022475"/>
    </source>
</evidence>
<keyword evidence="4" id="KW-1003">Cell membrane</keyword>
<keyword evidence="3" id="KW-0813">Transport</keyword>
<keyword evidence="5" id="KW-0677">Repeat</keyword>
<dbReference type="InterPro" id="IPR015856">
    <property type="entry name" value="ABC_transpr_CbiO/EcfA_su"/>
</dbReference>
<comment type="caution">
    <text evidence="12">The sequence shown here is derived from an EMBL/GenBank/DDBJ whole genome shotgun (WGS) entry which is preliminary data.</text>
</comment>
<dbReference type="SUPFAM" id="SSF52540">
    <property type="entry name" value="P-loop containing nucleoside triphosphate hydrolases"/>
    <property type="match status" value="2"/>
</dbReference>
<dbReference type="GO" id="GO:0042626">
    <property type="term" value="F:ATPase-coupled transmembrane transporter activity"/>
    <property type="evidence" value="ECO:0007669"/>
    <property type="project" value="TreeGrafter"/>
</dbReference>
<dbReference type="Pfam" id="PF00005">
    <property type="entry name" value="ABC_tran"/>
    <property type="match status" value="2"/>
</dbReference>
<evidence type="ECO:0000259" key="11">
    <source>
        <dbReference type="PROSITE" id="PS50893"/>
    </source>
</evidence>
<dbReference type="GO" id="GO:0043190">
    <property type="term" value="C:ATP-binding cassette (ABC) transporter complex"/>
    <property type="evidence" value="ECO:0007669"/>
    <property type="project" value="TreeGrafter"/>
</dbReference>
<evidence type="ECO:0000256" key="8">
    <source>
        <dbReference type="ARBA" id="ARBA00022967"/>
    </source>
</evidence>
<dbReference type="InterPro" id="IPR027417">
    <property type="entry name" value="P-loop_NTPase"/>
</dbReference>
<dbReference type="AlphaFoldDB" id="A0A1X0WVK5"/>
<gene>
    <name evidence="12" type="ORF">ATE35_04660</name>
</gene>
<dbReference type="CDD" id="cd03225">
    <property type="entry name" value="ABC_cobalt_CbiO_domain1"/>
    <property type="match status" value="1"/>
</dbReference>
<dbReference type="EMBL" id="LNVG01000002">
    <property type="protein sequence ID" value="ORJ30818.1"/>
    <property type="molecule type" value="Genomic_DNA"/>
</dbReference>
<evidence type="ECO:0000256" key="5">
    <source>
        <dbReference type="ARBA" id="ARBA00022737"/>
    </source>
</evidence>
<organism evidence="12 13">
    <name type="scientific">Streptococcus oralis subsp. tigurinus</name>
    <dbReference type="NCBI Taxonomy" id="1077464"/>
    <lineage>
        <taxon>Bacteria</taxon>
        <taxon>Bacillati</taxon>
        <taxon>Bacillota</taxon>
        <taxon>Bacilli</taxon>
        <taxon>Lactobacillales</taxon>
        <taxon>Streptococcaceae</taxon>
        <taxon>Streptococcus</taxon>
    </lineage>
</organism>
<dbReference type="PANTHER" id="PTHR43553">
    <property type="entry name" value="HEAVY METAL TRANSPORTER"/>
    <property type="match status" value="1"/>
</dbReference>
<evidence type="ECO:0000256" key="1">
    <source>
        <dbReference type="ARBA" id="ARBA00004202"/>
    </source>
</evidence>
<dbReference type="PANTHER" id="PTHR43553:SF23">
    <property type="entry name" value="ABC TRANSPORTER ATP-BINDING COMPONENT"/>
    <property type="match status" value="1"/>
</dbReference>
<dbReference type="RefSeq" id="WP_000566323.1">
    <property type="nucleotide sequence ID" value="NZ_LNVG01000002.1"/>
</dbReference>
<accession>A0A1X0WVK5</accession>